<evidence type="ECO:0000313" key="2">
    <source>
        <dbReference type="EMBL" id="BAT75219.1"/>
    </source>
</evidence>
<evidence type="ECO:0000313" key="3">
    <source>
        <dbReference type="Proteomes" id="UP000291084"/>
    </source>
</evidence>
<dbReference type="Proteomes" id="UP000291084">
    <property type="component" value="Chromosome 1"/>
</dbReference>
<comment type="similarity">
    <text evidence="1">Belongs to the SNAP-25 family.</text>
</comment>
<dbReference type="SUPFAM" id="SSF58038">
    <property type="entry name" value="SNARE fusion complex"/>
    <property type="match status" value="1"/>
</dbReference>
<organism evidence="2 3">
    <name type="scientific">Vigna angularis var. angularis</name>
    <dbReference type="NCBI Taxonomy" id="157739"/>
    <lineage>
        <taxon>Eukaryota</taxon>
        <taxon>Viridiplantae</taxon>
        <taxon>Streptophyta</taxon>
        <taxon>Embryophyta</taxon>
        <taxon>Tracheophyta</taxon>
        <taxon>Spermatophyta</taxon>
        <taxon>Magnoliopsida</taxon>
        <taxon>eudicotyledons</taxon>
        <taxon>Gunneridae</taxon>
        <taxon>Pentapetalae</taxon>
        <taxon>rosids</taxon>
        <taxon>fabids</taxon>
        <taxon>Fabales</taxon>
        <taxon>Fabaceae</taxon>
        <taxon>Papilionoideae</taxon>
        <taxon>50 kb inversion clade</taxon>
        <taxon>NPAAA clade</taxon>
        <taxon>indigoferoid/millettioid clade</taxon>
        <taxon>Phaseoleae</taxon>
        <taxon>Vigna</taxon>
    </lineage>
</organism>
<keyword evidence="3" id="KW-1185">Reference proteome</keyword>
<dbReference type="AlphaFoldDB" id="A0A0S3R3S2"/>
<protein>
    <submittedName>
        <fullName evidence="2">Uncharacterized protein</fullName>
    </submittedName>
</protein>
<accession>A0A0S3R3S2</accession>
<gene>
    <name evidence="2" type="primary">Vigan.01G304900</name>
    <name evidence="2" type="ORF">VIGAN_01304900</name>
</gene>
<dbReference type="PANTHER" id="PTHR19305">
    <property type="entry name" value="SYNAPTOSOMAL ASSOCIATED PROTEIN"/>
    <property type="match status" value="1"/>
</dbReference>
<proteinExistence type="inferred from homology"/>
<evidence type="ECO:0000256" key="1">
    <source>
        <dbReference type="ARBA" id="ARBA00009480"/>
    </source>
</evidence>
<dbReference type="EMBL" id="AP015034">
    <property type="protein sequence ID" value="BAT75219.1"/>
    <property type="molecule type" value="Genomic_DNA"/>
</dbReference>
<reference evidence="2 3" key="1">
    <citation type="journal article" date="2015" name="Sci. Rep.">
        <title>The power of single molecule real-time sequencing technology in the de novo assembly of a eukaryotic genome.</title>
        <authorList>
            <person name="Sakai H."/>
            <person name="Naito K."/>
            <person name="Ogiso-Tanaka E."/>
            <person name="Takahashi Y."/>
            <person name="Iseki K."/>
            <person name="Muto C."/>
            <person name="Satou K."/>
            <person name="Teruya K."/>
            <person name="Shiroma A."/>
            <person name="Shimoji M."/>
            <person name="Hirano T."/>
            <person name="Itoh T."/>
            <person name="Kaga A."/>
            <person name="Tomooka N."/>
        </authorList>
    </citation>
    <scope>NUCLEOTIDE SEQUENCE [LARGE SCALE GENOMIC DNA]</scope>
    <source>
        <strain evidence="3">cv. Shumari</strain>
    </source>
</reference>
<dbReference type="Gene3D" id="1.20.5.110">
    <property type="match status" value="1"/>
</dbReference>
<name>A0A0S3R3S2_PHAAN</name>
<dbReference type="GO" id="GO:0005886">
    <property type="term" value="C:plasma membrane"/>
    <property type="evidence" value="ECO:0007669"/>
    <property type="project" value="TreeGrafter"/>
</dbReference>
<dbReference type="PANTHER" id="PTHR19305:SF9">
    <property type="entry name" value="SYNAPTOSOMAL-ASSOCIATED PROTEIN 29"/>
    <property type="match status" value="1"/>
</dbReference>
<sequence length="128" mass="14492">MMTLKPLRNHHLHRMLFNQATGTDCREYKRGCTKTLVTLHQQGEQITRSHRVAVDIDHDLSRGKSSWEALVASKTWKRKKALAITGPVTVGVPTSLYLKSRCCSLLHVVVLSASQELYIELMGNKDCF</sequence>